<accession>A0A8C5PPX8</accession>
<keyword evidence="13" id="KW-1185">Reference proteome</keyword>
<comment type="function">
    <text evidence="1">May be involved in ciliary biogenesis or function.</text>
</comment>
<dbReference type="GeneTree" id="ENSGT00390000016247"/>
<keyword evidence="8 10" id="KW-0472">Membrane</keyword>
<dbReference type="Proteomes" id="UP000694569">
    <property type="component" value="Unplaced"/>
</dbReference>
<protein>
    <recommendedName>
        <fullName evidence="5">Transmembrane protein 218</fullName>
    </recommendedName>
</protein>
<evidence type="ECO:0000256" key="5">
    <source>
        <dbReference type="ARBA" id="ARBA00015054"/>
    </source>
</evidence>
<comment type="subcellular location">
    <subcellularLocation>
        <location evidence="2">Cell projection</location>
        <location evidence="2">Cilium</location>
    </subcellularLocation>
    <subcellularLocation>
        <location evidence="3">Membrane</location>
        <topology evidence="3">Multi-pass membrane protein</topology>
    </subcellularLocation>
</comment>
<dbReference type="AlphaFoldDB" id="A0A8C5PPX8"/>
<evidence type="ECO:0000256" key="2">
    <source>
        <dbReference type="ARBA" id="ARBA00004138"/>
    </source>
</evidence>
<evidence type="ECO:0000256" key="9">
    <source>
        <dbReference type="ARBA" id="ARBA00023273"/>
    </source>
</evidence>
<evidence type="ECO:0000256" key="4">
    <source>
        <dbReference type="ARBA" id="ARBA00010775"/>
    </source>
</evidence>
<dbReference type="PANTHER" id="PTHR31622:SF1">
    <property type="entry name" value="TRANSMEMBRANE PROTEIN 218"/>
    <property type="match status" value="1"/>
</dbReference>
<feature type="transmembrane region" description="Helical" evidence="10">
    <location>
        <begin position="145"/>
        <end position="172"/>
    </location>
</feature>
<evidence type="ECO:0000313" key="12">
    <source>
        <dbReference type="Ensembl" id="ENSLLEP00000026033.1"/>
    </source>
</evidence>
<dbReference type="GO" id="GO:0005929">
    <property type="term" value="C:cilium"/>
    <property type="evidence" value="ECO:0007669"/>
    <property type="project" value="UniProtKB-SubCell"/>
</dbReference>
<feature type="domain" description="Transmembrane protein 218 N-terminal" evidence="11">
    <location>
        <begin position="69"/>
        <end position="128"/>
    </location>
</feature>
<sequence>MLPGGIYHALPISMNNLCVQGNMADLGTLISICVYHYPSHIFSPYCRLHPPHELSFRISFFDFFLPLRMAGVILGVGTGVFVLAVVWVVTLLLCVLLSRASGAARFLVALVFLMALVVTLILVFFPRASETATSRKETQIVDTFFIGRYFLVSVMSVIFLGSTFLAFAYHILEPVYAKPLRIS</sequence>
<organism evidence="12 13">
    <name type="scientific">Leptobrachium leishanense</name>
    <name type="common">Leishan spiny toad</name>
    <dbReference type="NCBI Taxonomy" id="445787"/>
    <lineage>
        <taxon>Eukaryota</taxon>
        <taxon>Metazoa</taxon>
        <taxon>Chordata</taxon>
        <taxon>Craniata</taxon>
        <taxon>Vertebrata</taxon>
        <taxon>Euteleostomi</taxon>
        <taxon>Amphibia</taxon>
        <taxon>Batrachia</taxon>
        <taxon>Anura</taxon>
        <taxon>Pelobatoidea</taxon>
        <taxon>Megophryidae</taxon>
        <taxon>Leptobrachium</taxon>
    </lineage>
</organism>
<reference evidence="12" key="2">
    <citation type="submission" date="2025-09" db="UniProtKB">
        <authorList>
            <consortium name="Ensembl"/>
        </authorList>
    </citation>
    <scope>IDENTIFICATION</scope>
</reference>
<dbReference type="OrthoDB" id="5978182at2759"/>
<evidence type="ECO:0000256" key="10">
    <source>
        <dbReference type="SAM" id="Phobius"/>
    </source>
</evidence>
<proteinExistence type="inferred from homology"/>
<dbReference type="InterPro" id="IPR057973">
    <property type="entry name" value="TMEM218_N"/>
</dbReference>
<dbReference type="Pfam" id="PF25810">
    <property type="entry name" value="TMEM218_N"/>
    <property type="match status" value="1"/>
</dbReference>
<feature type="transmembrane region" description="Helical" evidence="10">
    <location>
        <begin position="69"/>
        <end position="97"/>
    </location>
</feature>
<dbReference type="PANTHER" id="PTHR31622">
    <property type="entry name" value="TRANSMEMBRANE PROTEIN 218"/>
    <property type="match status" value="1"/>
</dbReference>
<evidence type="ECO:0000313" key="13">
    <source>
        <dbReference type="Proteomes" id="UP000694569"/>
    </source>
</evidence>
<dbReference type="Ensembl" id="ENSLLET00000027032.1">
    <property type="protein sequence ID" value="ENSLLEP00000026033.1"/>
    <property type="gene ID" value="ENSLLEG00000016522.1"/>
</dbReference>
<evidence type="ECO:0000256" key="1">
    <source>
        <dbReference type="ARBA" id="ARBA00003173"/>
    </source>
</evidence>
<evidence type="ECO:0000259" key="11">
    <source>
        <dbReference type="Pfam" id="PF25810"/>
    </source>
</evidence>
<dbReference type="GO" id="GO:0016020">
    <property type="term" value="C:membrane"/>
    <property type="evidence" value="ECO:0007669"/>
    <property type="project" value="UniProtKB-SubCell"/>
</dbReference>
<feature type="transmembrane region" description="Helical" evidence="10">
    <location>
        <begin position="104"/>
        <end position="125"/>
    </location>
</feature>
<reference evidence="12" key="1">
    <citation type="submission" date="2025-08" db="UniProtKB">
        <authorList>
            <consortium name="Ensembl"/>
        </authorList>
    </citation>
    <scope>IDENTIFICATION</scope>
</reference>
<keyword evidence="9" id="KW-0966">Cell projection</keyword>
<evidence type="ECO:0000256" key="8">
    <source>
        <dbReference type="ARBA" id="ARBA00023136"/>
    </source>
</evidence>
<dbReference type="InterPro" id="IPR026771">
    <property type="entry name" value="Tmem218"/>
</dbReference>
<keyword evidence="7 10" id="KW-1133">Transmembrane helix</keyword>
<gene>
    <name evidence="12" type="primary">TMEM218</name>
</gene>
<evidence type="ECO:0000256" key="3">
    <source>
        <dbReference type="ARBA" id="ARBA00004141"/>
    </source>
</evidence>
<keyword evidence="6 10" id="KW-0812">Transmembrane</keyword>
<name>A0A8C5PPX8_9ANUR</name>
<comment type="similarity">
    <text evidence="4">Belongs to the TMEM218 family.</text>
</comment>
<evidence type="ECO:0000256" key="7">
    <source>
        <dbReference type="ARBA" id="ARBA00022989"/>
    </source>
</evidence>
<evidence type="ECO:0000256" key="6">
    <source>
        <dbReference type="ARBA" id="ARBA00022692"/>
    </source>
</evidence>